<evidence type="ECO:0000313" key="2">
    <source>
        <dbReference type="Proteomes" id="UP000299084"/>
    </source>
</evidence>
<organism evidence="1 2">
    <name type="scientific">Camelus dromedarius</name>
    <name type="common">Dromedary</name>
    <name type="synonym">Arabian camel</name>
    <dbReference type="NCBI Taxonomy" id="9838"/>
    <lineage>
        <taxon>Eukaryota</taxon>
        <taxon>Metazoa</taxon>
        <taxon>Chordata</taxon>
        <taxon>Craniata</taxon>
        <taxon>Vertebrata</taxon>
        <taxon>Euteleostomi</taxon>
        <taxon>Mammalia</taxon>
        <taxon>Eutheria</taxon>
        <taxon>Laurasiatheria</taxon>
        <taxon>Artiodactyla</taxon>
        <taxon>Tylopoda</taxon>
        <taxon>Camelidae</taxon>
        <taxon>Camelus</taxon>
    </lineage>
</organism>
<accession>A0A5N4DXC8</accession>
<protein>
    <submittedName>
        <fullName evidence="1">Uncharacterized protein</fullName>
    </submittedName>
</protein>
<dbReference type="AlphaFoldDB" id="A0A5N4DXC8"/>
<gene>
    <name evidence="1" type="ORF">Cadr_000010247</name>
</gene>
<proteinExistence type="predicted"/>
<dbReference type="Proteomes" id="UP000299084">
    <property type="component" value="Unassembled WGS sequence"/>
</dbReference>
<comment type="caution">
    <text evidence="1">The sequence shown here is derived from an EMBL/GenBank/DDBJ whole genome shotgun (WGS) entry which is preliminary data.</text>
</comment>
<dbReference type="EMBL" id="JWIN03000008">
    <property type="protein sequence ID" value="KAB1275717.1"/>
    <property type="molecule type" value="Genomic_DNA"/>
</dbReference>
<name>A0A5N4DXC8_CAMDR</name>
<evidence type="ECO:0000313" key="1">
    <source>
        <dbReference type="EMBL" id="KAB1275717.1"/>
    </source>
</evidence>
<keyword evidence="2" id="KW-1185">Reference proteome</keyword>
<sequence>MNLLEQLVEVIVENEITQGVFGVKSLFARQNLQGKPTFKKQYGQRNLTTQPQLQRKLNENAYDNGEQLREKTLSKMSKSHLPEVEDRCSKMRTDKKGSISSLTTKVVDDLGLMRICSENEVNCSYRRRIDLYHKWDQAVNRVVRSLGRSE</sequence>
<reference evidence="1 2" key="1">
    <citation type="journal article" date="2019" name="Mol. Ecol. Resour.">
        <title>Improving Illumina assemblies with Hi-C and long reads: an example with the North African dromedary.</title>
        <authorList>
            <person name="Elbers J.P."/>
            <person name="Rogers M.F."/>
            <person name="Perelman P.L."/>
            <person name="Proskuryakova A.A."/>
            <person name="Serdyukova N.A."/>
            <person name="Johnson W.E."/>
            <person name="Horin P."/>
            <person name="Corander J."/>
            <person name="Murphy D."/>
            <person name="Burger P.A."/>
        </authorList>
    </citation>
    <scope>NUCLEOTIDE SEQUENCE [LARGE SCALE GENOMIC DNA]</scope>
    <source>
        <strain evidence="1">Drom800</strain>
        <tissue evidence="1">Blood</tissue>
    </source>
</reference>